<dbReference type="GO" id="GO:0005737">
    <property type="term" value="C:cytoplasm"/>
    <property type="evidence" value="ECO:0007669"/>
    <property type="project" value="UniProtKB-SubCell"/>
</dbReference>
<dbReference type="PANTHER" id="PTHR17630">
    <property type="entry name" value="DIENELACTONE HYDROLASE"/>
    <property type="match status" value="1"/>
</dbReference>
<dbReference type="PANTHER" id="PTHR17630:SF44">
    <property type="entry name" value="PROTEIN AIM2"/>
    <property type="match status" value="1"/>
</dbReference>
<dbReference type="InterPro" id="IPR029058">
    <property type="entry name" value="AB_hydrolase_fold"/>
</dbReference>
<dbReference type="InterPro" id="IPR002925">
    <property type="entry name" value="Dienelactn_hydro"/>
</dbReference>
<dbReference type="AlphaFoldDB" id="A0AAV8EQY8"/>
<gene>
    <name evidence="4" type="ORF">LUZ62_066862</name>
</gene>
<reference evidence="4" key="1">
    <citation type="submission" date="2022-08" db="EMBL/GenBank/DDBJ databases">
        <authorList>
            <person name="Marques A."/>
        </authorList>
    </citation>
    <scope>NUCLEOTIDE SEQUENCE</scope>
    <source>
        <strain evidence="4">RhyPub2mFocal</strain>
        <tissue evidence="4">Leaves</tissue>
    </source>
</reference>
<evidence type="ECO:0000259" key="3">
    <source>
        <dbReference type="Pfam" id="PF01738"/>
    </source>
</evidence>
<dbReference type="Pfam" id="PF01738">
    <property type="entry name" value="DLH"/>
    <property type="match status" value="1"/>
</dbReference>
<keyword evidence="5" id="KW-1185">Reference proteome</keyword>
<dbReference type="SUPFAM" id="SSF53474">
    <property type="entry name" value="alpha/beta-Hydrolases"/>
    <property type="match status" value="1"/>
</dbReference>
<keyword evidence="2" id="KW-0963">Cytoplasm</keyword>
<feature type="domain" description="Dienelactone hydrolase" evidence="3">
    <location>
        <begin position="30"/>
        <end position="238"/>
    </location>
</feature>
<evidence type="ECO:0000256" key="1">
    <source>
        <dbReference type="ARBA" id="ARBA00004496"/>
    </source>
</evidence>
<accession>A0AAV8EQY8</accession>
<dbReference type="Proteomes" id="UP001140206">
    <property type="component" value="Chromosome 3"/>
</dbReference>
<protein>
    <recommendedName>
        <fullName evidence="3">Dienelactone hydrolase domain-containing protein</fullName>
    </recommendedName>
</protein>
<sequence length="240" mass="26310">MASSQCCANPPSLNPVYGKEHVAEDFGGLKAYITGSPESKLAIILASDVFGFEAPNLRYLADKVSASGFYVVVPDFLHGDPITPEIAKNSRDEWLKKHETDKAFEEAKPIIEALKNIGISAIGAAGFCWGAKVVVELAKYDYITAAVLLHPSRVTHDDIGDVKCPISILGAETDHITPPEMIKQFGEILSSKPEVDSHVKIFPGVVHGWSLRYDVKDKTAAEKAEEAHKDMLNWFVKYVK</sequence>
<evidence type="ECO:0000313" key="4">
    <source>
        <dbReference type="EMBL" id="KAJ4782605.1"/>
    </source>
</evidence>
<dbReference type="EMBL" id="JAMFTS010000003">
    <property type="protein sequence ID" value="KAJ4782605.1"/>
    <property type="molecule type" value="Genomic_DNA"/>
</dbReference>
<evidence type="ECO:0000256" key="2">
    <source>
        <dbReference type="ARBA" id="ARBA00022490"/>
    </source>
</evidence>
<dbReference type="Gene3D" id="3.40.50.1820">
    <property type="entry name" value="alpha/beta hydrolase"/>
    <property type="match status" value="1"/>
</dbReference>
<organism evidence="4 5">
    <name type="scientific">Rhynchospora pubera</name>
    <dbReference type="NCBI Taxonomy" id="906938"/>
    <lineage>
        <taxon>Eukaryota</taxon>
        <taxon>Viridiplantae</taxon>
        <taxon>Streptophyta</taxon>
        <taxon>Embryophyta</taxon>
        <taxon>Tracheophyta</taxon>
        <taxon>Spermatophyta</taxon>
        <taxon>Magnoliopsida</taxon>
        <taxon>Liliopsida</taxon>
        <taxon>Poales</taxon>
        <taxon>Cyperaceae</taxon>
        <taxon>Cyperoideae</taxon>
        <taxon>Rhynchosporeae</taxon>
        <taxon>Rhynchospora</taxon>
    </lineage>
</organism>
<evidence type="ECO:0000313" key="5">
    <source>
        <dbReference type="Proteomes" id="UP001140206"/>
    </source>
</evidence>
<comment type="subcellular location">
    <subcellularLocation>
        <location evidence="1">Cytoplasm</location>
    </subcellularLocation>
</comment>
<comment type="caution">
    <text evidence="4">The sequence shown here is derived from an EMBL/GenBank/DDBJ whole genome shotgun (WGS) entry which is preliminary data.</text>
</comment>
<dbReference type="FunFam" id="3.40.50.1820:FF:000178">
    <property type="entry name" value="Carboxymethylenebutenolidase homolog"/>
    <property type="match status" value="1"/>
</dbReference>
<name>A0AAV8EQY8_9POAL</name>
<dbReference type="GO" id="GO:0016787">
    <property type="term" value="F:hydrolase activity"/>
    <property type="evidence" value="ECO:0007669"/>
    <property type="project" value="InterPro"/>
</dbReference>
<proteinExistence type="predicted"/>